<protein>
    <submittedName>
        <fullName evidence="1">Uncharacterized protein</fullName>
    </submittedName>
</protein>
<organism evidence="1 2">
    <name type="scientific">Kutzneria chonburiensis</name>
    <dbReference type="NCBI Taxonomy" id="1483604"/>
    <lineage>
        <taxon>Bacteria</taxon>
        <taxon>Bacillati</taxon>
        <taxon>Actinomycetota</taxon>
        <taxon>Actinomycetes</taxon>
        <taxon>Pseudonocardiales</taxon>
        <taxon>Pseudonocardiaceae</taxon>
        <taxon>Kutzneria</taxon>
    </lineage>
</organism>
<sequence>MTGSVRDWLVRPVVTAPVPEDDLGLAASGSPWGPDGRWVLTNGPDVTPLKRRLYLARPLDSAGPVPEVVEGAEFRRIHTGADGLVDWSEFCFTPTYRTAVAGTAFEVDQAEWRTLCVASTGPFLLHVNGELLLHADTVSYMEPVEHSVRVWLPSGVSRVVITSWQVGFRECRQVVRLRVGGLPVRVVIPSPGADERASAAAERILSAVGTPSWGTVNGEVALTGPSGASVRVGRELVTFVDGRASVRLDSSAEGAVGSASMLASGEVVLRVSVDGSPVFREFPIAVLPPAYRGEPVGSPAQWRSELLAHVRSTPPSVATALASGQVSASALERSLWMIGSRADCADFEAVGLLTALHRVSSWEPGLRDTVRAALLGFKYWIDQPGLDAMCYFTENHQLVWHTAELLAGELFASSTFGNTGWTGAQHAAHGGELAAEWIRRRLAGGFSEFNSNAYLAIDALALVSIVEFAADSSLVASARELLDRILTGLHATSWRGINGAAHGRSYVNTVRSSRFEETAPILWLCYGVGALNAAVLPATALATAVRYQLPAAPDGVELARISSAGEYRFEHDLLSRPYDSDIVVYKTPDVMLSTVEDYRPGLPGLQEHIWGATLGPETQVYVTHAPNSSTSSSARPNAWAGNRILPRARQFRDVVLALYRIPPDDPMGYTHAWFPLSTLDSWEQRGVWTIGRRGAGIVALACEGGARIVTSGPDAYQELRPNGPGTAWVCVVGDPSPAEPEFWPGGVKYRSHSLDWEGP</sequence>
<gene>
    <name evidence="1" type="ORF">ACFFH7_04905</name>
</gene>
<reference evidence="1 2" key="1">
    <citation type="submission" date="2024-09" db="EMBL/GenBank/DDBJ databases">
        <authorList>
            <person name="Sun Q."/>
            <person name="Mori K."/>
        </authorList>
    </citation>
    <scope>NUCLEOTIDE SEQUENCE [LARGE SCALE GENOMIC DNA]</scope>
    <source>
        <strain evidence="1 2">TBRC 1432</strain>
    </source>
</reference>
<dbReference type="RefSeq" id="WP_273939650.1">
    <property type="nucleotide sequence ID" value="NZ_CP097263.1"/>
</dbReference>
<keyword evidence="2" id="KW-1185">Reference proteome</keyword>
<accession>A0ABV6MKJ1</accession>
<dbReference type="Proteomes" id="UP001589810">
    <property type="component" value="Unassembled WGS sequence"/>
</dbReference>
<dbReference type="EMBL" id="JBHLUD010000001">
    <property type="protein sequence ID" value="MFC0540805.1"/>
    <property type="molecule type" value="Genomic_DNA"/>
</dbReference>
<name>A0ABV6MKJ1_9PSEU</name>
<evidence type="ECO:0000313" key="1">
    <source>
        <dbReference type="EMBL" id="MFC0540805.1"/>
    </source>
</evidence>
<evidence type="ECO:0000313" key="2">
    <source>
        <dbReference type="Proteomes" id="UP001589810"/>
    </source>
</evidence>
<proteinExistence type="predicted"/>
<comment type="caution">
    <text evidence="1">The sequence shown here is derived from an EMBL/GenBank/DDBJ whole genome shotgun (WGS) entry which is preliminary data.</text>
</comment>